<evidence type="ECO:0000256" key="1">
    <source>
        <dbReference type="ARBA" id="ARBA00022574"/>
    </source>
</evidence>
<dbReference type="HOGENOM" id="CLU_029545_0_0_1"/>
<keyword evidence="4" id="KW-1185">Reference proteome</keyword>
<comment type="caution">
    <text evidence="3">The sequence shown here is derived from an EMBL/GenBank/DDBJ whole genome shotgun (WGS) entry which is preliminary data.</text>
</comment>
<reference evidence="3 4" key="1">
    <citation type="submission" date="2013-03" db="EMBL/GenBank/DDBJ databases">
        <title>The Genome Sequence of Exophiala aquamarina CBS 119918.</title>
        <authorList>
            <consortium name="The Broad Institute Genomics Platform"/>
            <person name="Cuomo C."/>
            <person name="de Hoog S."/>
            <person name="Gorbushina A."/>
            <person name="Walker B."/>
            <person name="Young S.K."/>
            <person name="Zeng Q."/>
            <person name="Gargeya S."/>
            <person name="Fitzgerald M."/>
            <person name="Haas B."/>
            <person name="Abouelleil A."/>
            <person name="Allen A.W."/>
            <person name="Alvarado L."/>
            <person name="Arachchi H.M."/>
            <person name="Berlin A.M."/>
            <person name="Chapman S.B."/>
            <person name="Gainer-Dewar J."/>
            <person name="Goldberg J."/>
            <person name="Griggs A."/>
            <person name="Gujja S."/>
            <person name="Hansen M."/>
            <person name="Howarth C."/>
            <person name="Imamovic A."/>
            <person name="Ireland A."/>
            <person name="Larimer J."/>
            <person name="McCowan C."/>
            <person name="Murphy C."/>
            <person name="Pearson M."/>
            <person name="Poon T.W."/>
            <person name="Priest M."/>
            <person name="Roberts A."/>
            <person name="Saif S."/>
            <person name="Shea T."/>
            <person name="Sisk P."/>
            <person name="Sykes S."/>
            <person name="Wortman J."/>
            <person name="Nusbaum C."/>
            <person name="Birren B."/>
        </authorList>
    </citation>
    <scope>NUCLEOTIDE SEQUENCE [LARGE SCALE GENOMIC DNA]</scope>
    <source>
        <strain evidence="3 4">CBS 119918</strain>
    </source>
</reference>
<dbReference type="GeneID" id="25284031"/>
<dbReference type="InterPro" id="IPR015943">
    <property type="entry name" value="WD40/YVTN_repeat-like_dom_sf"/>
</dbReference>
<dbReference type="AlphaFoldDB" id="A0A072P3H4"/>
<dbReference type="PANTHER" id="PTHR44472">
    <property type="entry name" value="DDB1- AND CUL4-ASSOCIATED FACTOR 4-RELATED"/>
    <property type="match status" value="1"/>
</dbReference>
<evidence type="ECO:0000256" key="2">
    <source>
        <dbReference type="ARBA" id="ARBA00022737"/>
    </source>
</evidence>
<proteinExistence type="predicted"/>
<dbReference type="VEuPathDB" id="FungiDB:A1O9_09121"/>
<dbReference type="Gene3D" id="2.130.10.10">
    <property type="entry name" value="YVTN repeat-like/Quinoprotein amine dehydrogenase"/>
    <property type="match status" value="1"/>
</dbReference>
<dbReference type="InterPro" id="IPR052254">
    <property type="entry name" value="CUL4-DDB1_E3_ligase_receptor"/>
</dbReference>
<dbReference type="SUPFAM" id="SSF69322">
    <property type="entry name" value="Tricorn protease domain 2"/>
    <property type="match status" value="1"/>
</dbReference>
<dbReference type="OrthoDB" id="128867at2759"/>
<dbReference type="GO" id="GO:0080008">
    <property type="term" value="C:Cul4-RING E3 ubiquitin ligase complex"/>
    <property type="evidence" value="ECO:0007669"/>
    <property type="project" value="TreeGrafter"/>
</dbReference>
<dbReference type="PANTHER" id="PTHR44472:SF1">
    <property type="entry name" value="DDB1 AND CUL4 ASSOCIATED FACTOR 4"/>
    <property type="match status" value="1"/>
</dbReference>
<gene>
    <name evidence="3" type="ORF">A1O9_09121</name>
</gene>
<dbReference type="EMBL" id="AMGV01000009">
    <property type="protein sequence ID" value="KEF54679.1"/>
    <property type="molecule type" value="Genomic_DNA"/>
</dbReference>
<evidence type="ECO:0000313" key="3">
    <source>
        <dbReference type="EMBL" id="KEF54679.1"/>
    </source>
</evidence>
<keyword evidence="1" id="KW-0853">WD repeat</keyword>
<feature type="non-terminal residue" evidence="3">
    <location>
        <position position="464"/>
    </location>
</feature>
<dbReference type="RefSeq" id="XP_013257269.1">
    <property type="nucleotide sequence ID" value="XM_013401815.1"/>
</dbReference>
<accession>A0A072P3H4</accession>
<evidence type="ECO:0000313" key="4">
    <source>
        <dbReference type="Proteomes" id="UP000027920"/>
    </source>
</evidence>
<keyword evidence="2" id="KW-0677">Repeat</keyword>
<name>A0A072P3H4_9EURO</name>
<organism evidence="3 4">
    <name type="scientific">Exophiala aquamarina CBS 119918</name>
    <dbReference type="NCBI Taxonomy" id="1182545"/>
    <lineage>
        <taxon>Eukaryota</taxon>
        <taxon>Fungi</taxon>
        <taxon>Dikarya</taxon>
        <taxon>Ascomycota</taxon>
        <taxon>Pezizomycotina</taxon>
        <taxon>Eurotiomycetes</taxon>
        <taxon>Chaetothyriomycetidae</taxon>
        <taxon>Chaetothyriales</taxon>
        <taxon>Herpotrichiellaceae</taxon>
        <taxon>Exophiala</taxon>
    </lineage>
</organism>
<evidence type="ECO:0008006" key="5">
    <source>
        <dbReference type="Google" id="ProtNLM"/>
    </source>
</evidence>
<dbReference type="STRING" id="1182545.A0A072P3H4"/>
<dbReference type="Proteomes" id="UP000027920">
    <property type="component" value="Unassembled WGS sequence"/>
</dbReference>
<sequence length="464" mass="50918">MAADLPGYYFDASKNRYYKITANHVAQGSSTTRTSKYSRQAVRAEKALKQSAQREESLKASRDAVTVKRSKLLQHPLLDFEARLGNRKKCPAGVAKEFYGASLSNRPAIHPNPFTNQVGLAPFCDKFSVDEETGLLSTLLKTRGAHETGSVGLFQAASEESEFLYPQGQAVANLFDTTHVDHILSLGRASHGLNVWAYRSFSSNIRGQIQSRCSTTVIRLNILENGDLDIEGVATTYSPPAEALGLAATPSHTGFAVADEDGVTIRSLTGGGITQSLRRNPEDSKPTSVWFKDDNVLLFGARNGSLRFADVRSTTKFEESVLRMEHDSAISHIRTIGPHQVLAHGLISTSLYDLRWCAAPKTGKNPNTSSTQAYLTFNVPETRRQNRYGLGFAYDPELNIVVGASTDFHKGHRVNLWDASTGQFLQSPLFDHTFEQPVTCAQVVDLRPQAKSILLASNGAVQEW</sequence>
<protein>
    <recommendedName>
        <fullName evidence="5">Myocyte-specific enhancer factor 2d</fullName>
    </recommendedName>
</protein>